<sequence>MDVSIIVVNYNTEKLILNCLDSIYEKTEGLDFEIIVVDNNSPNKPQVLKVDSRIEYIQSETNLGFGKANNLGAQYAKGKYLFCLNPDTILINNAVKELYKFMIEHKDIGICGANLYQANMSAGHSYEMLSPGIRQEIINSRHCSSKRYNEDFNITKSPKEVAHVVGAALMISKKLFNEIGGFDKDFFMYLEETYLCYQVKQKGYRIYNVPSAKIIHLEGQSFTLKTKFEDMFFDGRKTYLTKVYGKSYYYLSNFVYSINCFLNIVYLLFRGKKTEMQINLYRLRKTIAIFK</sequence>
<evidence type="ECO:0000259" key="2">
    <source>
        <dbReference type="Pfam" id="PF00535"/>
    </source>
</evidence>
<keyword evidence="1" id="KW-0472">Membrane</keyword>
<dbReference type="InterPro" id="IPR001173">
    <property type="entry name" value="Glyco_trans_2-like"/>
</dbReference>
<protein>
    <submittedName>
        <fullName evidence="3">Glycosyltransferase family 2 protein</fullName>
    </submittedName>
</protein>
<name>A0A948TMW3_9BACT</name>
<reference evidence="3" key="2">
    <citation type="submission" date="2021-04" db="EMBL/GenBank/DDBJ databases">
        <authorList>
            <person name="Gilroy R."/>
        </authorList>
    </citation>
    <scope>NUCLEOTIDE SEQUENCE</scope>
    <source>
        <strain evidence="3">8470</strain>
    </source>
</reference>
<feature type="transmembrane region" description="Helical" evidence="1">
    <location>
        <begin position="248"/>
        <end position="269"/>
    </location>
</feature>
<dbReference type="AlphaFoldDB" id="A0A948TMW3"/>
<reference evidence="3" key="1">
    <citation type="journal article" date="2021" name="PeerJ">
        <title>Extensive microbial diversity within the chicken gut microbiome revealed by metagenomics and culture.</title>
        <authorList>
            <person name="Gilroy R."/>
            <person name="Ravi A."/>
            <person name="Getino M."/>
            <person name="Pursley I."/>
            <person name="Horton D.L."/>
            <person name="Alikhan N.F."/>
            <person name="Baker D."/>
            <person name="Gharbi K."/>
            <person name="Hall N."/>
            <person name="Watson M."/>
            <person name="Adriaenssens E.M."/>
            <person name="Foster-Nyarko E."/>
            <person name="Jarju S."/>
            <person name="Secka A."/>
            <person name="Antonio M."/>
            <person name="Oren A."/>
            <person name="Chaudhuri R.R."/>
            <person name="La Ragione R."/>
            <person name="Hildebrand F."/>
            <person name="Pallen M.J."/>
        </authorList>
    </citation>
    <scope>NUCLEOTIDE SEQUENCE</scope>
    <source>
        <strain evidence="3">8470</strain>
    </source>
</reference>
<dbReference type="Gene3D" id="3.90.550.10">
    <property type="entry name" value="Spore Coat Polysaccharide Biosynthesis Protein SpsA, Chain A"/>
    <property type="match status" value="1"/>
</dbReference>
<dbReference type="Proteomes" id="UP000784286">
    <property type="component" value="Unassembled WGS sequence"/>
</dbReference>
<dbReference type="PANTHER" id="PTHR43179">
    <property type="entry name" value="RHAMNOSYLTRANSFERASE WBBL"/>
    <property type="match status" value="1"/>
</dbReference>
<dbReference type="CDD" id="cd04186">
    <property type="entry name" value="GT_2_like_c"/>
    <property type="match status" value="1"/>
</dbReference>
<keyword evidence="1" id="KW-1133">Transmembrane helix</keyword>
<dbReference type="EMBL" id="JAHLFJ010000047">
    <property type="protein sequence ID" value="MBU3855890.1"/>
    <property type="molecule type" value="Genomic_DNA"/>
</dbReference>
<evidence type="ECO:0000313" key="4">
    <source>
        <dbReference type="Proteomes" id="UP000784286"/>
    </source>
</evidence>
<dbReference type="SUPFAM" id="SSF53448">
    <property type="entry name" value="Nucleotide-diphospho-sugar transferases"/>
    <property type="match status" value="1"/>
</dbReference>
<gene>
    <name evidence="3" type="ORF">H9928_04925</name>
</gene>
<accession>A0A948TMW3</accession>
<evidence type="ECO:0000313" key="3">
    <source>
        <dbReference type="EMBL" id="MBU3855890.1"/>
    </source>
</evidence>
<dbReference type="PANTHER" id="PTHR43179:SF7">
    <property type="entry name" value="RHAMNOSYLTRANSFERASE WBBL"/>
    <property type="match status" value="1"/>
</dbReference>
<organism evidence="3 4">
    <name type="scientific">Candidatus Phocaeicola excrementipullorum</name>
    <dbReference type="NCBI Taxonomy" id="2838731"/>
    <lineage>
        <taxon>Bacteria</taxon>
        <taxon>Pseudomonadati</taxon>
        <taxon>Bacteroidota</taxon>
        <taxon>Bacteroidia</taxon>
        <taxon>Bacteroidales</taxon>
        <taxon>Bacteroidaceae</taxon>
        <taxon>Phocaeicola</taxon>
    </lineage>
</organism>
<evidence type="ECO:0000256" key="1">
    <source>
        <dbReference type="SAM" id="Phobius"/>
    </source>
</evidence>
<proteinExistence type="predicted"/>
<comment type="caution">
    <text evidence="3">The sequence shown here is derived from an EMBL/GenBank/DDBJ whole genome shotgun (WGS) entry which is preliminary data.</text>
</comment>
<keyword evidence="1" id="KW-0812">Transmembrane</keyword>
<dbReference type="InterPro" id="IPR029044">
    <property type="entry name" value="Nucleotide-diphossugar_trans"/>
</dbReference>
<dbReference type="Pfam" id="PF00535">
    <property type="entry name" value="Glycos_transf_2"/>
    <property type="match status" value="1"/>
</dbReference>
<feature type="domain" description="Glycosyltransferase 2-like" evidence="2">
    <location>
        <begin position="4"/>
        <end position="179"/>
    </location>
</feature>